<accession>X1TAL1</accession>
<dbReference type="CDD" id="cd00448">
    <property type="entry name" value="YjgF_YER057c_UK114_family"/>
    <property type="match status" value="1"/>
</dbReference>
<proteinExistence type="inferred from homology"/>
<dbReference type="GO" id="GO:0005829">
    <property type="term" value="C:cytosol"/>
    <property type="evidence" value="ECO:0007669"/>
    <property type="project" value="TreeGrafter"/>
</dbReference>
<dbReference type="AlphaFoldDB" id="X1TAL1"/>
<dbReference type="InterPro" id="IPR006175">
    <property type="entry name" value="YjgF/YER057c/UK114"/>
</dbReference>
<comment type="caution">
    <text evidence="2">The sequence shown here is derived from an EMBL/GenBank/DDBJ whole genome shotgun (WGS) entry which is preliminary data.</text>
</comment>
<dbReference type="Pfam" id="PF01042">
    <property type="entry name" value="Ribonuc_L-PSP"/>
    <property type="match status" value="1"/>
</dbReference>
<dbReference type="GO" id="GO:0019239">
    <property type="term" value="F:deaminase activity"/>
    <property type="evidence" value="ECO:0007669"/>
    <property type="project" value="TreeGrafter"/>
</dbReference>
<dbReference type="EMBL" id="BARW01009792">
    <property type="protein sequence ID" value="GAI84580.1"/>
    <property type="molecule type" value="Genomic_DNA"/>
</dbReference>
<organism evidence="2">
    <name type="scientific">marine sediment metagenome</name>
    <dbReference type="NCBI Taxonomy" id="412755"/>
    <lineage>
        <taxon>unclassified sequences</taxon>
        <taxon>metagenomes</taxon>
        <taxon>ecological metagenomes</taxon>
    </lineage>
</organism>
<protein>
    <submittedName>
        <fullName evidence="2">Uncharacterized protein</fullName>
    </submittedName>
</protein>
<reference evidence="2" key="1">
    <citation type="journal article" date="2014" name="Front. Microbiol.">
        <title>High frequency of phylogenetically diverse reductive dehalogenase-homologous genes in deep subseafloor sedimentary metagenomes.</title>
        <authorList>
            <person name="Kawai M."/>
            <person name="Futagami T."/>
            <person name="Toyoda A."/>
            <person name="Takaki Y."/>
            <person name="Nishi S."/>
            <person name="Hori S."/>
            <person name="Arai W."/>
            <person name="Tsubouchi T."/>
            <person name="Morono Y."/>
            <person name="Uchiyama I."/>
            <person name="Ito T."/>
            <person name="Fujiyama A."/>
            <person name="Inagaki F."/>
            <person name="Takami H."/>
        </authorList>
    </citation>
    <scope>NUCLEOTIDE SEQUENCE</scope>
    <source>
        <strain evidence="2">Expedition CK06-06</strain>
    </source>
</reference>
<evidence type="ECO:0000313" key="2">
    <source>
        <dbReference type="EMBL" id="GAI84580.1"/>
    </source>
</evidence>
<comment type="similarity">
    <text evidence="1">Belongs to the RutC family.</text>
</comment>
<dbReference type="InterPro" id="IPR035959">
    <property type="entry name" value="RutC-like_sf"/>
</dbReference>
<dbReference type="PANTHER" id="PTHR11803">
    <property type="entry name" value="2-IMINOBUTANOATE/2-IMINOPROPANOATE DEAMINASE RIDA"/>
    <property type="match status" value="1"/>
</dbReference>
<feature type="non-terminal residue" evidence="2">
    <location>
        <position position="1"/>
    </location>
</feature>
<name>X1TAL1_9ZZZZ</name>
<dbReference type="Gene3D" id="3.30.1330.40">
    <property type="entry name" value="RutC-like"/>
    <property type="match status" value="1"/>
</dbReference>
<evidence type="ECO:0000256" key="1">
    <source>
        <dbReference type="ARBA" id="ARBA00010552"/>
    </source>
</evidence>
<gene>
    <name evidence="2" type="ORF">S12H4_19557</name>
</gene>
<dbReference type="PROSITE" id="PS01094">
    <property type="entry name" value="UPF0076"/>
    <property type="match status" value="1"/>
</dbReference>
<dbReference type="InterPro" id="IPR019897">
    <property type="entry name" value="RidA_CS"/>
</dbReference>
<sequence>KTTVFLKNMSNFSAFNKAYAEYFTEEFPARSCIEVARLPKDAEIEIEAIAICD</sequence>
<dbReference type="PANTHER" id="PTHR11803:SF39">
    <property type="entry name" value="2-IMINOBUTANOATE_2-IMINOPROPANOATE DEAMINASE"/>
    <property type="match status" value="1"/>
</dbReference>
<dbReference type="SUPFAM" id="SSF55298">
    <property type="entry name" value="YjgF-like"/>
    <property type="match status" value="1"/>
</dbReference>